<dbReference type="PANTHER" id="PTHR13767:SF2">
    <property type="entry name" value="PSEUDOURIDYLATE SYNTHASE TRUB1"/>
    <property type="match status" value="1"/>
</dbReference>
<comment type="catalytic activity">
    <reaction evidence="1">
        <text>uridine(55) in tRNA = pseudouridine(55) in tRNA</text>
        <dbReference type="Rhea" id="RHEA:42532"/>
        <dbReference type="Rhea" id="RHEA-COMP:10101"/>
        <dbReference type="Rhea" id="RHEA-COMP:10102"/>
        <dbReference type="ChEBI" id="CHEBI:65314"/>
        <dbReference type="ChEBI" id="CHEBI:65315"/>
        <dbReference type="EC" id="5.4.99.25"/>
    </reaction>
</comment>
<protein>
    <recommendedName>
        <fullName evidence="3">tRNA pseudouridine(55) synthase</fullName>
        <ecNumber evidence="3">5.4.99.25</ecNumber>
    </recommendedName>
</protein>
<dbReference type="SUPFAM" id="SSF55120">
    <property type="entry name" value="Pseudouridine synthase"/>
    <property type="match status" value="1"/>
</dbReference>
<evidence type="ECO:0000256" key="2">
    <source>
        <dbReference type="ARBA" id="ARBA00005642"/>
    </source>
</evidence>
<dbReference type="InterPro" id="IPR014780">
    <property type="entry name" value="tRNA_psdUridine_synth_TruB"/>
</dbReference>
<proteinExistence type="inferred from homology"/>
<sequence>MSKTEYANFELKPSNSCAVKVCSLDPLIIFTSRLYNTGMKEALFTKDIPVDGVIPVWQPIGWSTNEIARQVGMKHGVKTSHTGTLDPMAEGVIIVLSGETRNKKYEYANWPKEYEFEVIFGISTDTYDGMGLVEKNEITSFCAKFFKNFATVNKFTKTELENFAKNLDQKLASFVGLYEQIVPSYSSVKFMGKPLHYHVRGLSNIETKQKMQSNLPKKEGQIFSLKNTKIYTIKLNEAKKFLLKKIKKVEGDFRQVEIMDFWKSFMKEDDKEFALVVGQFHTVMTKGLYVRSLALDIAKSLGTVGFVSNLIRIRNGDYTKKDCFSLENILNL</sequence>
<dbReference type="GO" id="GO:0006400">
    <property type="term" value="P:tRNA modification"/>
    <property type="evidence" value="ECO:0007669"/>
    <property type="project" value="TreeGrafter"/>
</dbReference>
<evidence type="ECO:0000259" key="6">
    <source>
        <dbReference type="Pfam" id="PF01509"/>
    </source>
</evidence>
<evidence type="ECO:0000256" key="4">
    <source>
        <dbReference type="ARBA" id="ARBA00022694"/>
    </source>
</evidence>
<keyword evidence="5" id="KW-0413">Isomerase</keyword>
<dbReference type="GO" id="GO:0160148">
    <property type="term" value="F:tRNA pseudouridine(55) synthase activity"/>
    <property type="evidence" value="ECO:0007669"/>
    <property type="project" value="UniProtKB-EC"/>
</dbReference>
<name>A0A7C4XMB5_UNCKA</name>
<dbReference type="InterPro" id="IPR002501">
    <property type="entry name" value="PsdUridine_synth_N"/>
</dbReference>
<dbReference type="EC" id="5.4.99.25" evidence="3"/>
<evidence type="ECO:0000256" key="5">
    <source>
        <dbReference type="ARBA" id="ARBA00023235"/>
    </source>
</evidence>
<reference evidence="7" key="1">
    <citation type="journal article" date="2020" name="mSystems">
        <title>Genome- and Community-Level Interaction Insights into Carbon Utilization and Element Cycling Functions of Hydrothermarchaeota in Hydrothermal Sediment.</title>
        <authorList>
            <person name="Zhou Z."/>
            <person name="Liu Y."/>
            <person name="Xu W."/>
            <person name="Pan J."/>
            <person name="Luo Z.H."/>
            <person name="Li M."/>
        </authorList>
    </citation>
    <scope>NUCLEOTIDE SEQUENCE [LARGE SCALE GENOMIC DNA]</scope>
    <source>
        <strain evidence="7">SpSt-417</strain>
    </source>
</reference>
<evidence type="ECO:0000256" key="1">
    <source>
        <dbReference type="ARBA" id="ARBA00000385"/>
    </source>
</evidence>
<dbReference type="PANTHER" id="PTHR13767">
    <property type="entry name" value="TRNA-PSEUDOURIDINE SYNTHASE"/>
    <property type="match status" value="1"/>
</dbReference>
<dbReference type="AlphaFoldDB" id="A0A7C4XMB5"/>
<keyword evidence="4" id="KW-0819">tRNA processing</keyword>
<comment type="similarity">
    <text evidence="2">Belongs to the pseudouridine synthase TruB family. Type 1 subfamily.</text>
</comment>
<feature type="domain" description="Pseudouridine synthase II N-terminal" evidence="6">
    <location>
        <begin position="78"/>
        <end position="209"/>
    </location>
</feature>
<comment type="caution">
    <text evidence="7">The sequence shown here is derived from an EMBL/GenBank/DDBJ whole genome shotgun (WGS) entry which is preliminary data.</text>
</comment>
<dbReference type="InterPro" id="IPR020103">
    <property type="entry name" value="PsdUridine_synth_cat_dom_sf"/>
</dbReference>
<organism evidence="7">
    <name type="scientific">candidate division WWE3 bacterium</name>
    <dbReference type="NCBI Taxonomy" id="2053526"/>
    <lineage>
        <taxon>Bacteria</taxon>
        <taxon>Katanobacteria</taxon>
    </lineage>
</organism>
<dbReference type="Pfam" id="PF01509">
    <property type="entry name" value="TruB_N"/>
    <property type="match status" value="1"/>
</dbReference>
<dbReference type="GO" id="GO:0003723">
    <property type="term" value="F:RNA binding"/>
    <property type="evidence" value="ECO:0007669"/>
    <property type="project" value="InterPro"/>
</dbReference>
<evidence type="ECO:0000256" key="3">
    <source>
        <dbReference type="ARBA" id="ARBA00012787"/>
    </source>
</evidence>
<dbReference type="EMBL" id="DSRT01000016">
    <property type="protein sequence ID" value="HGW29357.1"/>
    <property type="molecule type" value="Genomic_DNA"/>
</dbReference>
<evidence type="ECO:0000313" key="7">
    <source>
        <dbReference type="EMBL" id="HGW29357.1"/>
    </source>
</evidence>
<accession>A0A7C4XMB5</accession>
<dbReference type="Gene3D" id="3.30.2350.10">
    <property type="entry name" value="Pseudouridine synthase"/>
    <property type="match status" value="1"/>
</dbReference>
<gene>
    <name evidence="7" type="ORF">ENR63_00300</name>
</gene>
<dbReference type="GO" id="GO:1990481">
    <property type="term" value="P:mRNA pseudouridine synthesis"/>
    <property type="evidence" value="ECO:0007669"/>
    <property type="project" value="TreeGrafter"/>
</dbReference>